<comment type="caution">
    <text evidence="3">The sequence shown here is derived from an EMBL/GenBank/DDBJ whole genome shotgun (WGS) entry which is preliminary data.</text>
</comment>
<dbReference type="PANTHER" id="PTHR30024">
    <property type="entry name" value="ALIPHATIC SULFONATES-BINDING PROTEIN-RELATED"/>
    <property type="match status" value="1"/>
</dbReference>
<dbReference type="InterPro" id="IPR015168">
    <property type="entry name" value="SsuA/THI5"/>
</dbReference>
<feature type="chain" id="PRO_5045951987" evidence="1">
    <location>
        <begin position="24"/>
        <end position="335"/>
    </location>
</feature>
<evidence type="ECO:0000313" key="4">
    <source>
        <dbReference type="Proteomes" id="UP000614714"/>
    </source>
</evidence>
<organism evidence="3 4">
    <name type="scientific">Geomonas anaerohicana</name>
    <dbReference type="NCBI Taxonomy" id="2798583"/>
    <lineage>
        <taxon>Bacteria</taxon>
        <taxon>Pseudomonadati</taxon>
        <taxon>Thermodesulfobacteriota</taxon>
        <taxon>Desulfuromonadia</taxon>
        <taxon>Geobacterales</taxon>
        <taxon>Geobacteraceae</taxon>
        <taxon>Geomonas</taxon>
    </lineage>
</organism>
<dbReference type="Gene3D" id="3.40.190.10">
    <property type="entry name" value="Periplasmic binding protein-like II"/>
    <property type="match status" value="2"/>
</dbReference>
<evidence type="ECO:0000256" key="1">
    <source>
        <dbReference type="SAM" id="SignalP"/>
    </source>
</evidence>
<gene>
    <name evidence="3" type="ORF">JFN91_02930</name>
</gene>
<dbReference type="Pfam" id="PF09084">
    <property type="entry name" value="NMT1"/>
    <property type="match status" value="1"/>
</dbReference>
<dbReference type="CDD" id="cd01008">
    <property type="entry name" value="PBP2_NrtA_SsuA_CpmA_like"/>
    <property type="match status" value="1"/>
</dbReference>
<name>A0ABS0YA53_9BACT</name>
<accession>A0ABS0YA53</accession>
<dbReference type="SUPFAM" id="SSF53850">
    <property type="entry name" value="Periplasmic binding protein-like II"/>
    <property type="match status" value="1"/>
</dbReference>
<sequence>MLRAALILILCLCLAGCQSPVQHQTGPRLPLRLAYSTQHDCALVHIAVARGFLRDEGLDVEAQRVGYGKEALQAVLEGKADLATVAQTPVAFAALRGQRLSLLASIFTSNNNHAIIADRKSGILRPGDLKGRRVGFTPGTTTQMFLSSFLVANGLNIEDVVPVPLMPEMMLGSLRSGGVDAVSTWSPNEKMIDRSLAGGGVIFEDPYIYTETFVIAGRTSYVTGNQEVARRFLRALVQAEAFASAHPKEAQAIVASTSKLPPAVLSECWDESARKVTLDHALLIALEDETRWAGKLGLVREAGMPNYLEYIDPRPLLAVKPEAVEQQVLKSDLRP</sequence>
<feature type="domain" description="SsuA/THI5-like" evidence="2">
    <location>
        <begin position="42"/>
        <end position="250"/>
    </location>
</feature>
<reference evidence="3 4" key="1">
    <citation type="submission" date="2020-12" db="EMBL/GenBank/DDBJ databases">
        <title>Geomonas sp. Red421, isolated from paddy soil.</title>
        <authorList>
            <person name="Xu Z."/>
            <person name="Zhang Z."/>
            <person name="Masuda Y."/>
            <person name="Itoh H."/>
            <person name="Senoo K."/>
        </authorList>
    </citation>
    <scope>NUCLEOTIDE SEQUENCE [LARGE SCALE GENOMIC DNA]</scope>
    <source>
        <strain evidence="3 4">Red421</strain>
    </source>
</reference>
<protein>
    <submittedName>
        <fullName evidence="3">ABC transporter substrate-binding protein</fullName>
    </submittedName>
</protein>
<dbReference type="Proteomes" id="UP000614714">
    <property type="component" value="Unassembled WGS sequence"/>
</dbReference>
<evidence type="ECO:0000313" key="3">
    <source>
        <dbReference type="EMBL" id="MBJ6749160.1"/>
    </source>
</evidence>
<keyword evidence="4" id="KW-1185">Reference proteome</keyword>
<evidence type="ECO:0000259" key="2">
    <source>
        <dbReference type="Pfam" id="PF09084"/>
    </source>
</evidence>
<dbReference type="RefSeq" id="WP_199387704.1">
    <property type="nucleotide sequence ID" value="NZ_JAEMHL010000001.1"/>
</dbReference>
<feature type="signal peptide" evidence="1">
    <location>
        <begin position="1"/>
        <end position="23"/>
    </location>
</feature>
<proteinExistence type="predicted"/>
<dbReference type="EMBL" id="JAEMHL010000001">
    <property type="protein sequence ID" value="MBJ6749160.1"/>
    <property type="molecule type" value="Genomic_DNA"/>
</dbReference>
<dbReference type="PANTHER" id="PTHR30024:SF42">
    <property type="entry name" value="ALIPHATIC SULFONATES-BINDING PROTEIN-RELATED"/>
    <property type="match status" value="1"/>
</dbReference>
<keyword evidence="1" id="KW-0732">Signal</keyword>